<sequence length="172" mass="19861">MGNKAHSFMKNGRCRVTAEDGDEAMDYTVNEGNEFRLKNLTNCKGLQPTPIELDSEEENLESRMAVVIEKVDKKQTNMIDRSHNQLQKKQKKSRIIKLYDENLYARTDEAVESLTRALEDFILKESKVKSFILYECNLSIKKTSRQPVAQNDTVHVNVRYEGILKWTATDTD</sequence>
<evidence type="ECO:0000313" key="2">
    <source>
        <dbReference type="Proteomes" id="UP000717996"/>
    </source>
</evidence>
<protein>
    <submittedName>
        <fullName evidence="1">Uncharacterized protein</fullName>
    </submittedName>
</protein>
<accession>A0A9P7C544</accession>
<dbReference type="EMBL" id="JAANIT010002674">
    <property type="protein sequence ID" value="KAG1535765.1"/>
    <property type="molecule type" value="Genomic_DNA"/>
</dbReference>
<dbReference type="AlphaFoldDB" id="A0A9P7C544"/>
<proteinExistence type="predicted"/>
<organism evidence="1 2">
    <name type="scientific">Rhizopus oryzae</name>
    <name type="common">Mucormycosis agent</name>
    <name type="synonym">Rhizopus arrhizus var. delemar</name>
    <dbReference type="NCBI Taxonomy" id="64495"/>
    <lineage>
        <taxon>Eukaryota</taxon>
        <taxon>Fungi</taxon>
        <taxon>Fungi incertae sedis</taxon>
        <taxon>Mucoromycota</taxon>
        <taxon>Mucoromycotina</taxon>
        <taxon>Mucoromycetes</taxon>
        <taxon>Mucorales</taxon>
        <taxon>Mucorineae</taxon>
        <taxon>Rhizopodaceae</taxon>
        <taxon>Rhizopus</taxon>
    </lineage>
</organism>
<comment type="caution">
    <text evidence="1">The sequence shown here is derived from an EMBL/GenBank/DDBJ whole genome shotgun (WGS) entry which is preliminary data.</text>
</comment>
<gene>
    <name evidence="1" type="ORF">G6F51_011352</name>
</gene>
<reference evidence="1" key="1">
    <citation type="journal article" date="2020" name="Microb. Genom.">
        <title>Genetic diversity of clinical and environmental Mucorales isolates obtained from an investigation of mucormycosis cases among solid organ transplant recipients.</title>
        <authorList>
            <person name="Nguyen M.H."/>
            <person name="Kaul D."/>
            <person name="Muto C."/>
            <person name="Cheng S.J."/>
            <person name="Richter R.A."/>
            <person name="Bruno V.M."/>
            <person name="Liu G."/>
            <person name="Beyhan S."/>
            <person name="Sundermann A.J."/>
            <person name="Mounaud S."/>
            <person name="Pasculle A.W."/>
            <person name="Nierman W.C."/>
            <person name="Driscoll E."/>
            <person name="Cumbie R."/>
            <person name="Clancy C.J."/>
            <person name="Dupont C.L."/>
        </authorList>
    </citation>
    <scope>NUCLEOTIDE SEQUENCE</scope>
    <source>
        <strain evidence="1">GL16</strain>
    </source>
</reference>
<evidence type="ECO:0000313" key="1">
    <source>
        <dbReference type="EMBL" id="KAG1535765.1"/>
    </source>
</evidence>
<dbReference type="OrthoDB" id="2274210at2759"/>
<dbReference type="Proteomes" id="UP000717996">
    <property type="component" value="Unassembled WGS sequence"/>
</dbReference>
<name>A0A9P7C544_RHIOR</name>